<proteinExistence type="predicted"/>
<accession>A0ABS4EPE4</accession>
<evidence type="ECO:0000313" key="1">
    <source>
        <dbReference type="EMBL" id="MBP1859813.1"/>
    </source>
</evidence>
<comment type="caution">
    <text evidence="1">The sequence shown here is derived from an EMBL/GenBank/DDBJ whole genome shotgun (WGS) entry which is preliminary data.</text>
</comment>
<dbReference type="EMBL" id="JAGGJV010000005">
    <property type="protein sequence ID" value="MBP1859813.1"/>
    <property type="molecule type" value="Genomic_DNA"/>
</dbReference>
<evidence type="ECO:0000313" key="2">
    <source>
        <dbReference type="Proteomes" id="UP000823786"/>
    </source>
</evidence>
<dbReference type="Proteomes" id="UP000823786">
    <property type="component" value="Unassembled WGS sequence"/>
</dbReference>
<gene>
    <name evidence="1" type="ORF">J2Z75_003330</name>
</gene>
<reference evidence="1 2" key="1">
    <citation type="submission" date="2021-03" db="EMBL/GenBank/DDBJ databases">
        <title>Genomic Encyclopedia of Type Strains, Phase IV (KMG-IV): sequencing the most valuable type-strain genomes for metagenomic binning, comparative biology and taxonomic classification.</title>
        <authorList>
            <person name="Goeker M."/>
        </authorList>
    </citation>
    <scope>NUCLEOTIDE SEQUENCE [LARGE SCALE GENOMIC DNA]</scope>
    <source>
        <strain evidence="1 2">DSM 26427</strain>
    </source>
</reference>
<protein>
    <submittedName>
        <fullName evidence="1">Uncharacterized protein</fullName>
    </submittedName>
</protein>
<name>A0ABS4EPE4_9HYPH</name>
<dbReference type="RefSeq" id="WP_268842080.1">
    <property type="nucleotide sequence ID" value="NZ_JAGGJV010000005.1"/>
</dbReference>
<keyword evidence="2" id="KW-1185">Reference proteome</keyword>
<organism evidence="1 2">
    <name type="scientific">Rhizobium herbae</name>
    <dbReference type="NCBI Taxonomy" id="508661"/>
    <lineage>
        <taxon>Bacteria</taxon>
        <taxon>Pseudomonadati</taxon>
        <taxon>Pseudomonadota</taxon>
        <taxon>Alphaproteobacteria</taxon>
        <taxon>Hyphomicrobiales</taxon>
        <taxon>Rhizobiaceae</taxon>
        <taxon>Rhizobium/Agrobacterium group</taxon>
        <taxon>Rhizobium</taxon>
    </lineage>
</organism>
<sequence>MSVYKVIGTDPLGRSIERTGYDLNELIEEAKSAAGTVANAQ</sequence>